<keyword evidence="3" id="KW-0540">Nuclease</keyword>
<keyword evidence="2" id="KW-0548">Nucleotidyltransferase</keyword>
<dbReference type="InterPro" id="IPR043502">
    <property type="entry name" value="DNA/RNA_pol_sf"/>
</dbReference>
<evidence type="ECO:0000313" key="9">
    <source>
        <dbReference type="Proteomes" id="UP001318860"/>
    </source>
</evidence>
<dbReference type="PANTHER" id="PTHR34072">
    <property type="entry name" value="ENZYMATIC POLYPROTEIN-RELATED"/>
    <property type="match status" value="1"/>
</dbReference>
<evidence type="ECO:0000256" key="5">
    <source>
        <dbReference type="ARBA" id="ARBA00022801"/>
    </source>
</evidence>
<evidence type="ECO:0000256" key="2">
    <source>
        <dbReference type="ARBA" id="ARBA00022695"/>
    </source>
</evidence>
<comment type="caution">
    <text evidence="8">The sequence shown here is derived from an EMBL/GenBank/DDBJ whole genome shotgun (WGS) entry which is preliminary data.</text>
</comment>
<evidence type="ECO:0000313" key="8">
    <source>
        <dbReference type="EMBL" id="KAK6124666.1"/>
    </source>
</evidence>
<keyword evidence="5" id="KW-0378">Hydrolase</keyword>
<dbReference type="Proteomes" id="UP001318860">
    <property type="component" value="Unassembled WGS sequence"/>
</dbReference>
<evidence type="ECO:0000259" key="7">
    <source>
        <dbReference type="Pfam" id="PF17917"/>
    </source>
</evidence>
<proteinExistence type="predicted"/>
<gene>
    <name evidence="8" type="ORF">DH2020_041588</name>
</gene>
<dbReference type="PANTHER" id="PTHR34072:SF52">
    <property type="entry name" value="RIBONUCLEASE H"/>
    <property type="match status" value="1"/>
</dbReference>
<name>A0ABR0UQV7_REHGL</name>
<sequence>MVHALKIWRHYLYGGRCEIFTNHKSLKYLFTQKELNMRQKMWLELVKDYNCTINYHPRKANVVVDALSRKTKGEMSSLITEQEELVNEFAKIRIEVVVPPKRLKAILTSFVVKPTLKKRIKEAQPRDKFLNKMKERAQKGSVKGFLLTDEGDLTYEGRLCVSKKEELRKEILEEAHCTPYTAHPGGTKMYRNLKKIF</sequence>
<organism evidence="8 9">
    <name type="scientific">Rehmannia glutinosa</name>
    <name type="common">Chinese foxglove</name>
    <dbReference type="NCBI Taxonomy" id="99300"/>
    <lineage>
        <taxon>Eukaryota</taxon>
        <taxon>Viridiplantae</taxon>
        <taxon>Streptophyta</taxon>
        <taxon>Embryophyta</taxon>
        <taxon>Tracheophyta</taxon>
        <taxon>Spermatophyta</taxon>
        <taxon>Magnoliopsida</taxon>
        <taxon>eudicotyledons</taxon>
        <taxon>Gunneridae</taxon>
        <taxon>Pentapetalae</taxon>
        <taxon>asterids</taxon>
        <taxon>lamiids</taxon>
        <taxon>Lamiales</taxon>
        <taxon>Orobanchaceae</taxon>
        <taxon>Rehmannieae</taxon>
        <taxon>Rehmannia</taxon>
    </lineage>
</organism>
<dbReference type="CDD" id="cd09274">
    <property type="entry name" value="RNase_HI_RT_Ty3"/>
    <property type="match status" value="1"/>
</dbReference>
<dbReference type="SUPFAM" id="SSF56672">
    <property type="entry name" value="DNA/RNA polymerases"/>
    <property type="match status" value="1"/>
</dbReference>
<accession>A0ABR0UQV7</accession>
<keyword evidence="1" id="KW-0808">Transferase</keyword>
<dbReference type="InterPro" id="IPR041373">
    <property type="entry name" value="RT_RNaseH"/>
</dbReference>
<reference evidence="8 9" key="1">
    <citation type="journal article" date="2021" name="Comput. Struct. Biotechnol. J.">
        <title>De novo genome assembly of the potent medicinal plant Rehmannia glutinosa using nanopore technology.</title>
        <authorList>
            <person name="Ma L."/>
            <person name="Dong C."/>
            <person name="Song C."/>
            <person name="Wang X."/>
            <person name="Zheng X."/>
            <person name="Niu Y."/>
            <person name="Chen S."/>
            <person name="Feng W."/>
        </authorList>
    </citation>
    <scope>NUCLEOTIDE SEQUENCE [LARGE SCALE GENOMIC DNA]</scope>
    <source>
        <strain evidence="8">DH-2019</strain>
    </source>
</reference>
<evidence type="ECO:0000256" key="3">
    <source>
        <dbReference type="ARBA" id="ARBA00022722"/>
    </source>
</evidence>
<evidence type="ECO:0000256" key="6">
    <source>
        <dbReference type="ARBA" id="ARBA00022918"/>
    </source>
</evidence>
<keyword evidence="6" id="KW-0695">RNA-directed DNA polymerase</keyword>
<dbReference type="EMBL" id="JABTTQ020002330">
    <property type="protein sequence ID" value="KAK6124666.1"/>
    <property type="molecule type" value="Genomic_DNA"/>
</dbReference>
<evidence type="ECO:0000256" key="1">
    <source>
        <dbReference type="ARBA" id="ARBA00022679"/>
    </source>
</evidence>
<keyword evidence="4" id="KW-0255">Endonuclease</keyword>
<evidence type="ECO:0000256" key="4">
    <source>
        <dbReference type="ARBA" id="ARBA00022759"/>
    </source>
</evidence>
<feature type="domain" description="Reverse transcriptase RNase H-like" evidence="7">
    <location>
        <begin position="2"/>
        <end position="49"/>
    </location>
</feature>
<dbReference type="Pfam" id="PF17917">
    <property type="entry name" value="RT_RNaseH"/>
    <property type="match status" value="1"/>
</dbReference>
<dbReference type="Gene3D" id="1.10.340.70">
    <property type="match status" value="1"/>
</dbReference>
<keyword evidence="9" id="KW-1185">Reference proteome</keyword>
<protein>
    <recommendedName>
        <fullName evidence="7">Reverse transcriptase RNase H-like domain-containing protein</fullName>
    </recommendedName>
</protein>